<keyword evidence="1" id="KW-0732">Signal</keyword>
<evidence type="ECO:0000313" key="3">
    <source>
        <dbReference type="EMBL" id="AXB45419.1"/>
    </source>
</evidence>
<dbReference type="InterPro" id="IPR036365">
    <property type="entry name" value="PGBD-like_sf"/>
</dbReference>
<dbReference type="Proteomes" id="UP000250434">
    <property type="component" value="Chromosome"/>
</dbReference>
<dbReference type="RefSeq" id="WP_113694656.1">
    <property type="nucleotide sequence ID" value="NZ_CP015163.1"/>
</dbReference>
<feature type="signal peptide" evidence="1">
    <location>
        <begin position="1"/>
        <end position="24"/>
    </location>
</feature>
<evidence type="ECO:0000256" key="1">
    <source>
        <dbReference type="SAM" id="SignalP"/>
    </source>
</evidence>
<dbReference type="KEGG" id="aab:A4R43_25435"/>
<dbReference type="SUPFAM" id="SSF47090">
    <property type="entry name" value="PGBD-like"/>
    <property type="match status" value="1"/>
</dbReference>
<evidence type="ECO:0000259" key="2">
    <source>
        <dbReference type="Pfam" id="PF01471"/>
    </source>
</evidence>
<dbReference type="InterPro" id="IPR036366">
    <property type="entry name" value="PGBDSf"/>
</dbReference>
<sequence length="141" mass="14548">MRRILVTAAVLTAGFGLAPATASADVSAAAATCNSVKKISLGNNYIRQPVNTNGAGRNCQLSYGDSGSAVTALQQALKLCNYKANIAADGDFGEQTLKALIYAQEKRGVDNDGIYGPITRGVLGWPAYNGNGFTGSCAKDV</sequence>
<name>A0A344LBJ5_9PSEU</name>
<feature type="domain" description="Peptidoglycan binding-like" evidence="2">
    <location>
        <begin position="66"/>
        <end position="123"/>
    </location>
</feature>
<gene>
    <name evidence="3" type="ORF">A4R43_25435</name>
</gene>
<dbReference type="InterPro" id="IPR002477">
    <property type="entry name" value="Peptidoglycan-bd-like"/>
</dbReference>
<organism evidence="3 4">
    <name type="scientific">Amycolatopsis albispora</name>
    <dbReference type="NCBI Taxonomy" id="1804986"/>
    <lineage>
        <taxon>Bacteria</taxon>
        <taxon>Bacillati</taxon>
        <taxon>Actinomycetota</taxon>
        <taxon>Actinomycetes</taxon>
        <taxon>Pseudonocardiales</taxon>
        <taxon>Pseudonocardiaceae</taxon>
        <taxon>Amycolatopsis</taxon>
    </lineage>
</organism>
<dbReference type="EMBL" id="CP015163">
    <property type="protein sequence ID" value="AXB45419.1"/>
    <property type="molecule type" value="Genomic_DNA"/>
</dbReference>
<feature type="chain" id="PRO_5017062673" description="Peptidoglycan binding-like domain-containing protein" evidence="1">
    <location>
        <begin position="25"/>
        <end position="141"/>
    </location>
</feature>
<reference evidence="3 4" key="1">
    <citation type="submission" date="2016-04" db="EMBL/GenBank/DDBJ databases">
        <title>Complete genome sequence and analysis of deep-sea sediment isolate, Amycolatopsis sp. WP1.</title>
        <authorList>
            <person name="Wang H."/>
            <person name="Chen S."/>
            <person name="Wu Q."/>
        </authorList>
    </citation>
    <scope>NUCLEOTIDE SEQUENCE [LARGE SCALE GENOMIC DNA]</scope>
    <source>
        <strain evidence="3 4">WP1</strain>
    </source>
</reference>
<dbReference type="OrthoDB" id="3828307at2"/>
<accession>A0A344LBJ5</accession>
<dbReference type="Pfam" id="PF01471">
    <property type="entry name" value="PG_binding_1"/>
    <property type="match status" value="1"/>
</dbReference>
<evidence type="ECO:0000313" key="4">
    <source>
        <dbReference type="Proteomes" id="UP000250434"/>
    </source>
</evidence>
<dbReference type="AlphaFoldDB" id="A0A344LBJ5"/>
<proteinExistence type="predicted"/>
<keyword evidence="4" id="KW-1185">Reference proteome</keyword>
<dbReference type="Gene3D" id="1.10.101.10">
    <property type="entry name" value="PGBD-like superfamily/PGBD"/>
    <property type="match status" value="1"/>
</dbReference>
<protein>
    <recommendedName>
        <fullName evidence="2">Peptidoglycan binding-like domain-containing protein</fullName>
    </recommendedName>
</protein>